<proteinExistence type="predicted"/>
<dbReference type="STRING" id="1123272.SAMN02745824_3118"/>
<dbReference type="RefSeq" id="WP_074206037.1">
    <property type="nucleotide sequence ID" value="NZ_FSQW01000002.1"/>
</dbReference>
<name>A0A1N6H3M8_9SPHN</name>
<dbReference type="Proteomes" id="UP000185192">
    <property type="component" value="Unassembled WGS sequence"/>
</dbReference>
<evidence type="ECO:0008006" key="4">
    <source>
        <dbReference type="Google" id="ProtNLM"/>
    </source>
</evidence>
<dbReference type="AlphaFoldDB" id="A0A1N6H3M8"/>
<accession>A0A1N6H3M8</accession>
<evidence type="ECO:0000313" key="2">
    <source>
        <dbReference type="EMBL" id="SIO14359.1"/>
    </source>
</evidence>
<feature type="chain" id="PRO_5013314792" description="UrcA family protein" evidence="1">
    <location>
        <begin position="21"/>
        <end position="123"/>
    </location>
</feature>
<evidence type="ECO:0000313" key="3">
    <source>
        <dbReference type="Proteomes" id="UP000185192"/>
    </source>
</evidence>
<keyword evidence="3" id="KW-1185">Reference proteome</keyword>
<dbReference type="EMBL" id="FSQW01000002">
    <property type="protein sequence ID" value="SIO14359.1"/>
    <property type="molecule type" value="Genomic_DNA"/>
</dbReference>
<evidence type="ECO:0000256" key="1">
    <source>
        <dbReference type="SAM" id="SignalP"/>
    </source>
</evidence>
<feature type="signal peptide" evidence="1">
    <location>
        <begin position="1"/>
        <end position="20"/>
    </location>
</feature>
<keyword evidence="1" id="KW-0732">Signal</keyword>
<dbReference type="PROSITE" id="PS51257">
    <property type="entry name" value="PROKAR_LIPOPROTEIN"/>
    <property type="match status" value="1"/>
</dbReference>
<protein>
    <recommendedName>
        <fullName evidence="4">UrcA family protein</fullName>
    </recommendedName>
</protein>
<reference evidence="3" key="1">
    <citation type="submission" date="2016-11" db="EMBL/GenBank/DDBJ databases">
        <authorList>
            <person name="Varghese N."/>
            <person name="Submissions S."/>
        </authorList>
    </citation>
    <scope>NUCLEOTIDE SEQUENCE [LARGE SCALE GENOMIC DNA]</scope>
    <source>
        <strain evidence="3">DSM 22363</strain>
    </source>
</reference>
<dbReference type="OrthoDB" id="8595802at2"/>
<organism evidence="2 3">
    <name type="scientific">Parasphingorhabdus marina DSM 22363</name>
    <dbReference type="NCBI Taxonomy" id="1123272"/>
    <lineage>
        <taxon>Bacteria</taxon>
        <taxon>Pseudomonadati</taxon>
        <taxon>Pseudomonadota</taxon>
        <taxon>Alphaproteobacteria</taxon>
        <taxon>Sphingomonadales</taxon>
        <taxon>Sphingomonadaceae</taxon>
        <taxon>Parasphingorhabdus</taxon>
    </lineage>
</organism>
<gene>
    <name evidence="2" type="ORF">SAMN02745824_3118</name>
</gene>
<sequence length="123" mass="14131">MKWAPITILSPLFLTSCTTAASSKPWLDNYNQPRSAEIPNEVRTFIIQRQGCDHFRGEIGYDMKRKKFLDKQIEKLCTGTDARLSRLQVKYATIPAASKALSEFEQCIEPFEGRDCNEVIWVE</sequence>